<feature type="domain" description="Tc1-like transposase DDE" evidence="1">
    <location>
        <begin position="9"/>
        <end position="74"/>
    </location>
</feature>
<reference evidence="2 3" key="1">
    <citation type="submission" date="2021-06" db="EMBL/GenBank/DDBJ databases">
        <authorList>
            <person name="Kallberg Y."/>
            <person name="Tangrot J."/>
            <person name="Rosling A."/>
        </authorList>
    </citation>
    <scope>NUCLEOTIDE SEQUENCE [LARGE SCALE GENOMIC DNA]</scope>
    <source>
        <strain evidence="2 3">120-4 pot B 10/14</strain>
    </source>
</reference>
<gene>
    <name evidence="2" type="ORF">GMARGA_LOCUS30023</name>
</gene>
<dbReference type="InterPro" id="IPR036397">
    <property type="entry name" value="RNaseH_sf"/>
</dbReference>
<dbReference type="Gene3D" id="3.30.420.10">
    <property type="entry name" value="Ribonuclease H-like superfamily/Ribonuclease H"/>
    <property type="match status" value="1"/>
</dbReference>
<name>A0ABN7WEI8_GIGMA</name>
<evidence type="ECO:0000313" key="2">
    <source>
        <dbReference type="EMBL" id="CAG8829572.1"/>
    </source>
</evidence>
<evidence type="ECO:0000313" key="3">
    <source>
        <dbReference type="Proteomes" id="UP000789901"/>
    </source>
</evidence>
<comment type="caution">
    <text evidence="2">The sequence shown here is derived from an EMBL/GenBank/DDBJ whole genome shotgun (WGS) entry which is preliminary data.</text>
</comment>
<proteinExistence type="predicted"/>
<feature type="non-terminal residue" evidence="2">
    <location>
        <position position="1"/>
    </location>
</feature>
<evidence type="ECO:0000259" key="1">
    <source>
        <dbReference type="Pfam" id="PF13358"/>
    </source>
</evidence>
<accession>A0ABN7WEI8</accession>
<protein>
    <submittedName>
        <fullName evidence="2">27008_t:CDS:1</fullName>
    </submittedName>
</protein>
<dbReference type="EMBL" id="CAJVQB010041502">
    <property type="protein sequence ID" value="CAG8829572.1"/>
    <property type="molecule type" value="Genomic_DNA"/>
</dbReference>
<dbReference type="Pfam" id="PF13358">
    <property type="entry name" value="DDE_3"/>
    <property type="match status" value="1"/>
</dbReference>
<keyword evidence="3" id="KW-1185">Reference proteome</keyword>
<dbReference type="InterPro" id="IPR038717">
    <property type="entry name" value="Tc1-like_DDE_dom"/>
</dbReference>
<sequence length="74" mass="8841">WTISRSYVNILAKRFIPWANSLLEKYPNKIELIFQQNLASAHMSEYLEWWMKSHDFSVLDWVPYSPGLNPIENL</sequence>
<organism evidence="2 3">
    <name type="scientific">Gigaspora margarita</name>
    <dbReference type="NCBI Taxonomy" id="4874"/>
    <lineage>
        <taxon>Eukaryota</taxon>
        <taxon>Fungi</taxon>
        <taxon>Fungi incertae sedis</taxon>
        <taxon>Mucoromycota</taxon>
        <taxon>Glomeromycotina</taxon>
        <taxon>Glomeromycetes</taxon>
        <taxon>Diversisporales</taxon>
        <taxon>Gigasporaceae</taxon>
        <taxon>Gigaspora</taxon>
    </lineage>
</organism>
<dbReference type="Proteomes" id="UP000789901">
    <property type="component" value="Unassembled WGS sequence"/>
</dbReference>